<comment type="caution">
    <text evidence="2">The sequence shown here is derived from an EMBL/GenBank/DDBJ whole genome shotgun (WGS) entry which is preliminary data.</text>
</comment>
<dbReference type="PANTHER" id="PTHR34203">
    <property type="entry name" value="METHYLTRANSFERASE, FKBM FAMILY PROTEIN"/>
    <property type="match status" value="1"/>
</dbReference>
<evidence type="ECO:0000313" key="3">
    <source>
        <dbReference type="Proteomes" id="UP000591131"/>
    </source>
</evidence>
<dbReference type="SUPFAM" id="SSF81901">
    <property type="entry name" value="HCP-like"/>
    <property type="match status" value="1"/>
</dbReference>
<evidence type="ECO:0008006" key="4">
    <source>
        <dbReference type="Google" id="ProtNLM"/>
    </source>
</evidence>
<feature type="signal peptide" evidence="1">
    <location>
        <begin position="1"/>
        <end position="18"/>
    </location>
</feature>
<dbReference type="Proteomes" id="UP000591131">
    <property type="component" value="Unassembled WGS sequence"/>
</dbReference>
<keyword evidence="3" id="KW-1185">Reference proteome</keyword>
<organism evidence="2 3">
    <name type="scientific">Perkinsus chesapeaki</name>
    <name type="common">Clam parasite</name>
    <name type="synonym">Perkinsus andrewsi</name>
    <dbReference type="NCBI Taxonomy" id="330153"/>
    <lineage>
        <taxon>Eukaryota</taxon>
        <taxon>Sar</taxon>
        <taxon>Alveolata</taxon>
        <taxon>Perkinsozoa</taxon>
        <taxon>Perkinsea</taxon>
        <taxon>Perkinsida</taxon>
        <taxon>Perkinsidae</taxon>
        <taxon>Perkinsus</taxon>
    </lineage>
</organism>
<dbReference type="Gene3D" id="3.40.50.150">
    <property type="entry name" value="Vaccinia Virus protein VP39"/>
    <property type="match status" value="1"/>
</dbReference>
<dbReference type="SUPFAM" id="SSF53335">
    <property type="entry name" value="S-adenosyl-L-methionine-dependent methyltransferases"/>
    <property type="match status" value="1"/>
</dbReference>
<dbReference type="InterPro" id="IPR052514">
    <property type="entry name" value="SAM-dependent_MTase"/>
</dbReference>
<proteinExistence type="predicted"/>
<protein>
    <recommendedName>
        <fullName evidence="4">Methyltransferase FkbM domain-containing protein</fullName>
    </recommendedName>
</protein>
<reference evidence="2 3" key="1">
    <citation type="submission" date="2020-04" db="EMBL/GenBank/DDBJ databases">
        <title>Perkinsus chesapeaki whole genome sequence.</title>
        <authorList>
            <person name="Bogema D.R."/>
        </authorList>
    </citation>
    <scope>NUCLEOTIDE SEQUENCE [LARGE SCALE GENOMIC DNA]</scope>
    <source>
        <strain evidence="2">ATCC PRA-425</strain>
    </source>
</reference>
<dbReference type="Gene3D" id="1.25.40.10">
    <property type="entry name" value="Tetratricopeptide repeat domain"/>
    <property type="match status" value="1"/>
</dbReference>
<name>A0A7J6L5Z9_PERCH</name>
<dbReference type="EMBL" id="JAAPAO010000719">
    <property type="protein sequence ID" value="KAF4654602.1"/>
    <property type="molecule type" value="Genomic_DNA"/>
</dbReference>
<dbReference type="InterPro" id="IPR011990">
    <property type="entry name" value="TPR-like_helical_dom_sf"/>
</dbReference>
<keyword evidence="1" id="KW-0732">Signal</keyword>
<feature type="chain" id="PRO_5029548652" description="Methyltransferase FkbM domain-containing protein" evidence="1">
    <location>
        <begin position="19"/>
        <end position="437"/>
    </location>
</feature>
<evidence type="ECO:0000313" key="2">
    <source>
        <dbReference type="EMBL" id="KAF4654602.1"/>
    </source>
</evidence>
<dbReference type="PANTHER" id="PTHR34203:SF15">
    <property type="entry name" value="SLL1173 PROTEIN"/>
    <property type="match status" value="1"/>
</dbReference>
<dbReference type="InterPro" id="IPR029063">
    <property type="entry name" value="SAM-dependent_MTases_sf"/>
</dbReference>
<sequence>MTVKPSVLLLFGITAAYTETEATAYLSAISLEGLRDGFTLDIEDLVPPFKALYKGPRKSGIFLDIGAHMGKSTSTMLDNLESVVESLPYKAFLPLEPVATTVVIAFEAIPWLCEMLKRKSILFGWKLLQPLHVECAAVSNVTGETTFYFKSPYGQTASMLPRRDNIPKLQSIAVSTTRLVDNLRELEYTALPVFLMKVDTEGMDGLIVESALSDGIKPSIIIFEYSRMWNEPSVNIHLGHFASRLQRLYGYYCFAATRLGIWVPLWGRWYTDIVDGVYSYGNVVCLVCSPEFGHLLSQQITDPAARVFVVNDFLEKCGLETRDPESLYTELDHIYWGALNDTASLEWHMASLATYRSDFASAFKWSESAAARGQFDAEFLVGLHNYFGLNRRGVGNRQKGIYWLNRAASKGHGGAAWFLNRMRWWLRSAPQPPLLLI</sequence>
<gene>
    <name evidence="2" type="ORF">FOL47_009872</name>
</gene>
<evidence type="ECO:0000256" key="1">
    <source>
        <dbReference type="SAM" id="SignalP"/>
    </source>
</evidence>
<accession>A0A7J6L5Z9</accession>
<dbReference type="AlphaFoldDB" id="A0A7J6L5Z9"/>
<dbReference type="OrthoDB" id="413552at2759"/>